<reference evidence="2" key="1">
    <citation type="submission" date="2016-10" db="EMBL/GenBank/DDBJ databases">
        <authorList>
            <person name="Varghese N."/>
            <person name="Submissions S."/>
        </authorList>
    </citation>
    <scope>NUCLEOTIDE SEQUENCE [LARGE SCALE GENOMIC DNA]</scope>
    <source>
        <strain evidence="2">DSM 22620</strain>
    </source>
</reference>
<dbReference type="AlphaFoldDB" id="A0A1H1L462"/>
<accession>A0A1H1L462</accession>
<sequence>MPSDYHFKRTEGLTCGESNFLKAYAPSTFCGDDFNIVERFSKTARYFPYCTRADMGLLADIAESLVEKGLLKRGRGKRGQVYRLTEDGERAWYGLVGGKDRAERARVTGYRAKMKAKMRGIDE</sequence>
<evidence type="ECO:0000313" key="1">
    <source>
        <dbReference type="EMBL" id="SDR69326.1"/>
    </source>
</evidence>
<organism evidence="1 2">
    <name type="scientific">Parafannyhessea umbonata</name>
    <dbReference type="NCBI Taxonomy" id="604330"/>
    <lineage>
        <taxon>Bacteria</taxon>
        <taxon>Bacillati</taxon>
        <taxon>Actinomycetota</taxon>
        <taxon>Coriobacteriia</taxon>
        <taxon>Coriobacteriales</taxon>
        <taxon>Atopobiaceae</taxon>
        <taxon>Parafannyhessea</taxon>
    </lineage>
</organism>
<protein>
    <submittedName>
        <fullName evidence="1">Uncharacterized protein</fullName>
    </submittedName>
</protein>
<name>A0A1H1L462_9ACTN</name>
<gene>
    <name evidence="1" type="ORF">SAMN04489857_0681</name>
</gene>
<dbReference type="GeneID" id="78500052"/>
<proteinExistence type="predicted"/>
<dbReference type="EMBL" id="LT629759">
    <property type="protein sequence ID" value="SDR69326.1"/>
    <property type="molecule type" value="Genomic_DNA"/>
</dbReference>
<evidence type="ECO:0000313" key="2">
    <source>
        <dbReference type="Proteomes" id="UP000199480"/>
    </source>
</evidence>
<dbReference type="Proteomes" id="UP000199480">
    <property type="component" value="Chromosome I"/>
</dbReference>
<dbReference type="RefSeq" id="WP_090861744.1">
    <property type="nucleotide sequence ID" value="NZ_LT629759.1"/>
</dbReference>